<dbReference type="EMBL" id="JAXQNO010000005">
    <property type="protein sequence ID" value="KAK4797787.1"/>
    <property type="molecule type" value="Genomic_DNA"/>
</dbReference>
<feature type="compositionally biased region" description="Basic and acidic residues" evidence="1">
    <location>
        <begin position="8"/>
        <end position="17"/>
    </location>
</feature>
<comment type="caution">
    <text evidence="2">The sequence shown here is derived from an EMBL/GenBank/DDBJ whole genome shotgun (WGS) entry which is preliminary data.</text>
</comment>
<feature type="region of interest" description="Disordered" evidence="1">
    <location>
        <begin position="1"/>
        <end position="33"/>
    </location>
</feature>
<gene>
    <name evidence="2" type="ORF">SAY86_030113</name>
</gene>
<evidence type="ECO:0000256" key="1">
    <source>
        <dbReference type="SAM" id="MobiDB-lite"/>
    </source>
</evidence>
<evidence type="ECO:0000313" key="2">
    <source>
        <dbReference type="EMBL" id="KAK4797787.1"/>
    </source>
</evidence>
<accession>A0AAN7M4J0</accession>
<dbReference type="AlphaFoldDB" id="A0AAN7M4J0"/>
<proteinExistence type="predicted"/>
<evidence type="ECO:0000313" key="3">
    <source>
        <dbReference type="Proteomes" id="UP001346149"/>
    </source>
</evidence>
<organism evidence="2 3">
    <name type="scientific">Trapa natans</name>
    <name type="common">Water chestnut</name>
    <dbReference type="NCBI Taxonomy" id="22666"/>
    <lineage>
        <taxon>Eukaryota</taxon>
        <taxon>Viridiplantae</taxon>
        <taxon>Streptophyta</taxon>
        <taxon>Embryophyta</taxon>
        <taxon>Tracheophyta</taxon>
        <taxon>Spermatophyta</taxon>
        <taxon>Magnoliopsida</taxon>
        <taxon>eudicotyledons</taxon>
        <taxon>Gunneridae</taxon>
        <taxon>Pentapetalae</taxon>
        <taxon>rosids</taxon>
        <taxon>malvids</taxon>
        <taxon>Myrtales</taxon>
        <taxon>Lythraceae</taxon>
        <taxon>Trapa</taxon>
    </lineage>
</organism>
<protein>
    <submittedName>
        <fullName evidence="2">Uncharacterized protein</fullName>
    </submittedName>
</protein>
<name>A0AAN7M4J0_TRANT</name>
<reference evidence="2 3" key="1">
    <citation type="journal article" date="2023" name="Hortic Res">
        <title>Pangenome of water caltrop reveals structural variations and asymmetric subgenome divergence after allopolyploidization.</title>
        <authorList>
            <person name="Zhang X."/>
            <person name="Chen Y."/>
            <person name="Wang L."/>
            <person name="Yuan Y."/>
            <person name="Fang M."/>
            <person name="Shi L."/>
            <person name="Lu R."/>
            <person name="Comes H.P."/>
            <person name="Ma Y."/>
            <person name="Chen Y."/>
            <person name="Huang G."/>
            <person name="Zhou Y."/>
            <person name="Zheng Z."/>
            <person name="Qiu Y."/>
        </authorList>
    </citation>
    <scope>NUCLEOTIDE SEQUENCE [LARGE SCALE GENOMIC DNA]</scope>
    <source>
        <strain evidence="2">F231</strain>
    </source>
</reference>
<keyword evidence="3" id="KW-1185">Reference proteome</keyword>
<sequence>MTGSGKTDSPKEMELIDGKMGASTWASGARTQRSKVEHTTLRDRLPGTWTGTRTWCLTWSCMIDLPRRQYLQSSISDWPGADGQQMWRMPKDGDAVATRKPRRKSVDGRLSVSDISGTLNEDIAETEVNQGDGIPKEDYEARLAAAKRLLKVRPPKRQGETISKGHRNYELMLNLQLGIRSTLIPFCMACGWKACTSCKVL</sequence>
<dbReference type="Proteomes" id="UP001346149">
    <property type="component" value="Unassembled WGS sequence"/>
</dbReference>